<organism evidence="1 2">
    <name type="scientific">Ancylostoma caninum</name>
    <name type="common">Dog hookworm</name>
    <dbReference type="NCBI Taxonomy" id="29170"/>
    <lineage>
        <taxon>Eukaryota</taxon>
        <taxon>Metazoa</taxon>
        <taxon>Ecdysozoa</taxon>
        <taxon>Nematoda</taxon>
        <taxon>Chromadorea</taxon>
        <taxon>Rhabditida</taxon>
        <taxon>Rhabditina</taxon>
        <taxon>Rhabditomorpha</taxon>
        <taxon>Strongyloidea</taxon>
        <taxon>Ancylostomatidae</taxon>
        <taxon>Ancylostomatinae</taxon>
        <taxon>Ancylostoma</taxon>
    </lineage>
</organism>
<dbReference type="AlphaFoldDB" id="A0A368G0W0"/>
<sequence>MMAFTGTLAAFSPSAIVFGVLRLMQGIFYTVREEHWLAGS</sequence>
<accession>A0A368G0W0</accession>
<proteinExistence type="predicted"/>
<evidence type="ECO:0000313" key="2">
    <source>
        <dbReference type="Proteomes" id="UP000252519"/>
    </source>
</evidence>
<name>A0A368G0W0_ANCCA</name>
<dbReference type="EMBL" id="JOJR01000536">
    <property type="protein sequence ID" value="RCN36670.1"/>
    <property type="molecule type" value="Genomic_DNA"/>
</dbReference>
<comment type="caution">
    <text evidence="1">The sequence shown here is derived from an EMBL/GenBank/DDBJ whole genome shotgun (WGS) entry which is preliminary data.</text>
</comment>
<evidence type="ECO:0000313" key="1">
    <source>
        <dbReference type="EMBL" id="RCN36670.1"/>
    </source>
</evidence>
<protein>
    <submittedName>
        <fullName evidence="1">Uncharacterized protein</fullName>
    </submittedName>
</protein>
<reference evidence="1 2" key="1">
    <citation type="submission" date="2014-10" db="EMBL/GenBank/DDBJ databases">
        <title>Draft genome of the hookworm Ancylostoma caninum.</title>
        <authorList>
            <person name="Mitreva M."/>
        </authorList>
    </citation>
    <scope>NUCLEOTIDE SEQUENCE [LARGE SCALE GENOMIC DNA]</scope>
    <source>
        <strain evidence="1 2">Baltimore</strain>
    </source>
</reference>
<gene>
    <name evidence="1" type="ORF">ANCCAN_17452</name>
</gene>
<dbReference type="Proteomes" id="UP000252519">
    <property type="component" value="Unassembled WGS sequence"/>
</dbReference>
<keyword evidence="2" id="KW-1185">Reference proteome</keyword>